<name>A0A4P2VGI0_9ARCH</name>
<feature type="domain" description="Thioesterase" evidence="2">
    <location>
        <begin position="74"/>
        <end position="148"/>
    </location>
</feature>
<dbReference type="EMBL" id="AP018732">
    <property type="protein sequence ID" value="BBE42362.1"/>
    <property type="molecule type" value="Genomic_DNA"/>
</dbReference>
<dbReference type="InterPro" id="IPR003736">
    <property type="entry name" value="PAAI_dom"/>
</dbReference>
<keyword evidence="4" id="KW-1185">Reference proteome</keyword>
<sequence>MFDDDVRAAGGFRQLFELWRSEGRNVADEINRSFSEETGLYEALGFRVTEVGDGYAQLEFPFSHMASGRRGRPHVHGGVVMTALDTTCGLAVMSVNTGREQSTLELKVNFIKPLLRDPFRVTGRVIHIGTNTAVVEGEIVDSDGAVCARALGTWFVFR</sequence>
<evidence type="ECO:0000259" key="2">
    <source>
        <dbReference type="Pfam" id="PF03061"/>
    </source>
</evidence>
<dbReference type="InterPro" id="IPR029069">
    <property type="entry name" value="HotDog_dom_sf"/>
</dbReference>
<dbReference type="GO" id="GO:0016787">
    <property type="term" value="F:hydrolase activity"/>
    <property type="evidence" value="ECO:0007669"/>
    <property type="project" value="UniProtKB-KW"/>
</dbReference>
<gene>
    <name evidence="3" type="ORF">NAS2_0973</name>
</gene>
<reference evidence="3 4" key="1">
    <citation type="journal article" date="2019" name="ISME J.">
        <title>Isolation and characterization of a thermophilic sulfur- and iron-reducing thaumarchaeote from a terrestrial acidic hot spring.</title>
        <authorList>
            <person name="Kato S."/>
            <person name="Itoh T."/>
            <person name="Yuki M."/>
            <person name="Nagamori M."/>
            <person name="Ohnishi M."/>
            <person name="Uematsu K."/>
            <person name="Suzuki K."/>
            <person name="Takashina T."/>
            <person name="Ohkuma M."/>
        </authorList>
    </citation>
    <scope>NUCLEOTIDE SEQUENCE [LARGE SCALE GENOMIC DNA]</scope>
    <source>
        <strain evidence="3 4">NAS-02</strain>
    </source>
</reference>
<evidence type="ECO:0000313" key="3">
    <source>
        <dbReference type="EMBL" id="BBE42362.1"/>
    </source>
</evidence>
<dbReference type="RefSeq" id="WP_174448604.1">
    <property type="nucleotide sequence ID" value="NZ_AP018732.1"/>
</dbReference>
<dbReference type="PANTHER" id="PTHR43240">
    <property type="entry name" value="1,4-DIHYDROXY-2-NAPHTHOYL-COA THIOESTERASE 1"/>
    <property type="match status" value="1"/>
</dbReference>
<dbReference type="InterPro" id="IPR006683">
    <property type="entry name" value="Thioestr_dom"/>
</dbReference>
<dbReference type="GeneID" id="55584786"/>
<dbReference type="CDD" id="cd03443">
    <property type="entry name" value="PaaI_thioesterase"/>
    <property type="match status" value="1"/>
</dbReference>
<proteinExistence type="predicted"/>
<dbReference type="OrthoDB" id="24516at2157"/>
<evidence type="ECO:0000313" key="4">
    <source>
        <dbReference type="Proteomes" id="UP000509448"/>
    </source>
</evidence>
<organism evidence="3 4">
    <name type="scientific">Conexivisphaera calida</name>
    <dbReference type="NCBI Taxonomy" id="1874277"/>
    <lineage>
        <taxon>Archaea</taxon>
        <taxon>Nitrososphaerota</taxon>
        <taxon>Conexivisphaeria</taxon>
        <taxon>Conexivisphaerales</taxon>
        <taxon>Conexivisphaeraceae</taxon>
        <taxon>Conexivisphaera</taxon>
    </lineage>
</organism>
<evidence type="ECO:0000256" key="1">
    <source>
        <dbReference type="ARBA" id="ARBA00022801"/>
    </source>
</evidence>
<dbReference type="Proteomes" id="UP000509448">
    <property type="component" value="Chromosome"/>
</dbReference>
<dbReference type="KEGG" id="ccai:NAS2_0973"/>
<dbReference type="SUPFAM" id="SSF54637">
    <property type="entry name" value="Thioesterase/thiol ester dehydrase-isomerase"/>
    <property type="match status" value="1"/>
</dbReference>
<keyword evidence="1" id="KW-0378">Hydrolase</keyword>
<accession>A0A4P2VGI0</accession>
<dbReference type="NCBIfam" id="TIGR00369">
    <property type="entry name" value="unchar_dom_1"/>
    <property type="match status" value="1"/>
</dbReference>
<dbReference type="AlphaFoldDB" id="A0A4P2VGI0"/>
<dbReference type="Pfam" id="PF03061">
    <property type="entry name" value="4HBT"/>
    <property type="match status" value="1"/>
</dbReference>
<protein>
    <submittedName>
        <fullName evidence="3">UPF0152 protein</fullName>
    </submittedName>
</protein>
<dbReference type="PANTHER" id="PTHR43240:SF20">
    <property type="entry name" value="MEDIUM_LONG-CHAIN ACYL-COA THIOESTERASE YIGI"/>
    <property type="match status" value="1"/>
</dbReference>
<dbReference type="Gene3D" id="3.10.129.10">
    <property type="entry name" value="Hotdog Thioesterase"/>
    <property type="match status" value="1"/>
</dbReference>